<feature type="binding site" evidence="1">
    <location>
        <begin position="141"/>
        <end position="144"/>
    </location>
    <ligand>
        <name>substrate</name>
    </ligand>
</feature>
<dbReference type="SUPFAM" id="SSF89562">
    <property type="entry name" value="RraA-like"/>
    <property type="match status" value="1"/>
</dbReference>
<dbReference type="AlphaFoldDB" id="A0A6J5EGJ6"/>
<feature type="binding site" evidence="1">
    <location>
        <position position="163"/>
    </location>
    <ligand>
        <name>substrate</name>
    </ligand>
</feature>
<evidence type="ECO:0000313" key="3">
    <source>
        <dbReference type="Proteomes" id="UP000494135"/>
    </source>
</evidence>
<reference evidence="2 3" key="1">
    <citation type="submission" date="2020-04" db="EMBL/GenBank/DDBJ databases">
        <authorList>
            <person name="De Canck E."/>
        </authorList>
    </citation>
    <scope>NUCLEOTIDE SEQUENCE [LARGE SCALE GENOMIC DNA]</scope>
    <source>
        <strain evidence="2 3">LMG 29660</strain>
    </source>
</reference>
<dbReference type="Pfam" id="PF03737">
    <property type="entry name" value="RraA-like"/>
    <property type="match status" value="1"/>
</dbReference>
<dbReference type="PANTHER" id="PTHR33254:SF16">
    <property type="entry name" value="BLR3842 PROTEIN"/>
    <property type="match status" value="1"/>
</dbReference>
<dbReference type="PANTHER" id="PTHR33254">
    <property type="entry name" value="4-HYDROXY-4-METHYL-2-OXOGLUTARATE ALDOLASE 3-RELATED"/>
    <property type="match status" value="1"/>
</dbReference>
<dbReference type="InterPro" id="IPR005493">
    <property type="entry name" value="RraA/RraA-like"/>
</dbReference>
<gene>
    <name evidence="2" type="ORF">LMG29660_05114</name>
</gene>
<accession>A0A6J5EGJ6</accession>
<sequence>MQFHTLVLHGIFFEELGIDMTLHAYADGLDNEVDRAVQVSDATLERLAKCSSGSLTTQLFKRGFRQPALVGLRAINREVKPFAGRAFTMRFIPAREDIDTYGTMTTRPNADNLQWQGVEQICEGDVLVIDSRDDPRAASAGNILVTRLLARGARAIVTDGALRDGSEIAAMALPAYAREITATTRISYHHVADLQVPIGCAGVAVYPGDIIVGDADGLTVVPAHLAEELADICEKQDDIESYLAMRIAAGEALWGVYPPSSQSYADYEAWVAGGRKPLSAAGNVK</sequence>
<proteinExistence type="predicted"/>
<evidence type="ECO:0008006" key="4">
    <source>
        <dbReference type="Google" id="ProtNLM"/>
    </source>
</evidence>
<dbReference type="Proteomes" id="UP000494135">
    <property type="component" value="Unassembled WGS sequence"/>
</dbReference>
<dbReference type="CDD" id="cd16841">
    <property type="entry name" value="RraA_family"/>
    <property type="match status" value="1"/>
</dbReference>
<dbReference type="RefSeq" id="WP_244977496.1">
    <property type="nucleotide sequence ID" value="NZ_CADIKG010000015.1"/>
</dbReference>
<dbReference type="InterPro" id="IPR036704">
    <property type="entry name" value="RraA/RraA-like_sf"/>
</dbReference>
<protein>
    <recommendedName>
        <fullName evidence="4">4-hydroxy-4-methyl-2-oxoglutarate aldolase</fullName>
    </recommendedName>
</protein>
<name>A0A6J5EGJ6_9BURK</name>
<comment type="cofactor">
    <cofactor evidence="1">
        <name>Mg(2+)</name>
        <dbReference type="ChEBI" id="CHEBI:18420"/>
    </cofactor>
</comment>
<dbReference type="EMBL" id="CADIKG010000015">
    <property type="protein sequence ID" value="CAB3764867.1"/>
    <property type="molecule type" value="Genomic_DNA"/>
</dbReference>
<dbReference type="Gene3D" id="3.50.30.40">
    <property type="entry name" value="Ribonuclease E inhibitor RraA/RraA-like"/>
    <property type="match status" value="1"/>
</dbReference>
<evidence type="ECO:0000313" key="2">
    <source>
        <dbReference type="EMBL" id="CAB3764867.1"/>
    </source>
</evidence>
<keyword evidence="1" id="KW-0460">Magnesium</keyword>
<keyword evidence="1" id="KW-0479">Metal-binding</keyword>
<dbReference type="GO" id="GO:0046872">
    <property type="term" value="F:metal ion binding"/>
    <property type="evidence" value="ECO:0007669"/>
    <property type="project" value="UniProtKB-KW"/>
</dbReference>
<organism evidence="2 3">
    <name type="scientific">Burkholderia puraquae</name>
    <dbReference type="NCBI Taxonomy" id="1904757"/>
    <lineage>
        <taxon>Bacteria</taxon>
        <taxon>Pseudomonadati</taxon>
        <taxon>Pseudomonadota</taxon>
        <taxon>Betaproteobacteria</taxon>
        <taxon>Burkholderiales</taxon>
        <taxon>Burkholderiaceae</taxon>
        <taxon>Burkholderia</taxon>
        <taxon>Burkholderia cepacia complex</taxon>
    </lineage>
</organism>
<dbReference type="NCBIfam" id="NF006093">
    <property type="entry name" value="PRK08245.1"/>
    <property type="match status" value="1"/>
</dbReference>
<evidence type="ECO:0000256" key="1">
    <source>
        <dbReference type="PIRSR" id="PIRSR605493-1"/>
    </source>
</evidence>
<feature type="binding site" evidence="1">
    <location>
        <position position="164"/>
    </location>
    <ligand>
        <name>Mg(2+)</name>
        <dbReference type="ChEBI" id="CHEBI:18420"/>
    </ligand>
</feature>